<dbReference type="Gene3D" id="3.60.40.10">
    <property type="entry name" value="PPM-type phosphatase domain"/>
    <property type="match status" value="1"/>
</dbReference>
<dbReference type="Gene3D" id="3.30.450.40">
    <property type="match status" value="1"/>
</dbReference>
<dbReference type="SMART" id="SM00065">
    <property type="entry name" value="GAF"/>
    <property type="match status" value="1"/>
</dbReference>
<feature type="domain" description="PPM-type phosphatase" evidence="4">
    <location>
        <begin position="213"/>
        <end position="427"/>
    </location>
</feature>
<organism evidence="5 6">
    <name type="scientific">Streptantibioticus parmotrematis</name>
    <dbReference type="NCBI Taxonomy" id="2873249"/>
    <lineage>
        <taxon>Bacteria</taxon>
        <taxon>Bacillati</taxon>
        <taxon>Actinomycetota</taxon>
        <taxon>Actinomycetes</taxon>
        <taxon>Kitasatosporales</taxon>
        <taxon>Streptomycetaceae</taxon>
        <taxon>Streptantibioticus</taxon>
    </lineage>
</organism>
<evidence type="ECO:0000256" key="1">
    <source>
        <dbReference type="ARBA" id="ARBA00022801"/>
    </source>
</evidence>
<dbReference type="SUPFAM" id="SSF55781">
    <property type="entry name" value="GAF domain-like"/>
    <property type="match status" value="1"/>
</dbReference>
<evidence type="ECO:0000313" key="6">
    <source>
        <dbReference type="Proteomes" id="UP001198565"/>
    </source>
</evidence>
<evidence type="ECO:0000259" key="3">
    <source>
        <dbReference type="SMART" id="SM00065"/>
    </source>
</evidence>
<dbReference type="Pfam" id="PF07228">
    <property type="entry name" value="SpoIIE"/>
    <property type="match status" value="1"/>
</dbReference>
<dbReference type="PANTHER" id="PTHR43156:SF2">
    <property type="entry name" value="STAGE II SPORULATION PROTEIN E"/>
    <property type="match status" value="1"/>
</dbReference>
<dbReference type="InterPro" id="IPR001932">
    <property type="entry name" value="PPM-type_phosphatase-like_dom"/>
</dbReference>
<reference evidence="5 6" key="1">
    <citation type="submission" date="2021-08" db="EMBL/GenBank/DDBJ databases">
        <title>Streptomyces sp. PTM05 isolated from lichen.</title>
        <authorList>
            <person name="Somphong A."/>
            <person name="Phongsopitanun W."/>
            <person name="Tanasupawat S."/>
        </authorList>
    </citation>
    <scope>NUCLEOTIDE SEQUENCE [LARGE SCALE GENOMIC DNA]</scope>
    <source>
        <strain evidence="5 6">Ptm05</strain>
    </source>
</reference>
<dbReference type="SUPFAM" id="SSF81606">
    <property type="entry name" value="PP2C-like"/>
    <property type="match status" value="1"/>
</dbReference>
<proteinExistence type="predicted"/>
<feature type="region of interest" description="Disordered" evidence="2">
    <location>
        <begin position="73"/>
        <end position="100"/>
    </location>
</feature>
<dbReference type="EMBL" id="JAINVZ010000039">
    <property type="protein sequence ID" value="MBY8889253.1"/>
    <property type="molecule type" value="Genomic_DNA"/>
</dbReference>
<comment type="caution">
    <text evidence="5">The sequence shown here is derived from an EMBL/GenBank/DDBJ whole genome shotgun (WGS) entry which is preliminary data.</text>
</comment>
<keyword evidence="1" id="KW-0378">Hydrolase</keyword>
<dbReference type="RefSeq" id="WP_222982417.1">
    <property type="nucleotide sequence ID" value="NZ_JAINVZ010000039.1"/>
</dbReference>
<dbReference type="InterPro" id="IPR036457">
    <property type="entry name" value="PPM-type-like_dom_sf"/>
</dbReference>
<name>A0ABS7R1A2_9ACTN</name>
<dbReference type="InterPro" id="IPR003018">
    <property type="entry name" value="GAF"/>
</dbReference>
<evidence type="ECO:0000256" key="2">
    <source>
        <dbReference type="SAM" id="MobiDB-lite"/>
    </source>
</evidence>
<dbReference type="InterPro" id="IPR029016">
    <property type="entry name" value="GAF-like_dom_sf"/>
</dbReference>
<evidence type="ECO:0000313" key="5">
    <source>
        <dbReference type="EMBL" id="MBY8889253.1"/>
    </source>
</evidence>
<feature type="domain" description="GAF" evidence="3">
    <location>
        <begin position="36"/>
        <end position="193"/>
    </location>
</feature>
<protein>
    <submittedName>
        <fullName evidence="5">SpoIIE family protein phosphatase</fullName>
    </submittedName>
</protein>
<dbReference type="Proteomes" id="UP001198565">
    <property type="component" value="Unassembled WGS sequence"/>
</dbReference>
<dbReference type="Pfam" id="PF01590">
    <property type="entry name" value="GAF"/>
    <property type="match status" value="1"/>
</dbReference>
<accession>A0ABS7R1A2</accession>
<feature type="compositionally biased region" description="Pro residues" evidence="2">
    <location>
        <begin position="83"/>
        <end position="94"/>
    </location>
</feature>
<keyword evidence="6" id="KW-1185">Reference proteome</keyword>
<dbReference type="SMART" id="SM00331">
    <property type="entry name" value="PP2C_SIG"/>
    <property type="match status" value="1"/>
</dbReference>
<evidence type="ECO:0000259" key="4">
    <source>
        <dbReference type="SMART" id="SM00331"/>
    </source>
</evidence>
<gene>
    <name evidence="5" type="ORF">K7472_31075</name>
</gene>
<dbReference type="InterPro" id="IPR052016">
    <property type="entry name" value="Bact_Sigma-Reg"/>
</dbReference>
<dbReference type="PANTHER" id="PTHR43156">
    <property type="entry name" value="STAGE II SPORULATION PROTEIN E-RELATED"/>
    <property type="match status" value="1"/>
</dbReference>
<sequence>MSVDDGQADVKRDLERARSRLRLLSDASVALASILDADEALGRLARLIVPHLGDACVIDLVEHGRVRRVTTVHRDTARRLPRPPHNPPPGPGDSPAPLARVLRGAGPLATTDFGPPAEPGSLQAAQLRLYRGLDAGTVLIIPLKVHREVLGALSLVRPASSGPFEQEVVDIAGDLAYRAGLALENARLYALQQNTAEQLQRSLLPELTDFSRLQLTARYVPARKGVEVGGDWYDAFALPDGSTVLAIGDVVGHDLTAAVRMGQLRNMLRALAFDSGDSPAGVMRRLDGTMQGLSSTELVTAVITRVYTPPSGPWLAHWTNAGHPPPLLTSPTEGSRLLEDGLAPVLGVDTSIARGDALTPLPPDSTLLLYTDGLIERPGENISRGLTRLRQHGASLAHLPLEEFCDGLLERLTDGHQDDVAILALRVPAQTQVLS</sequence>